<keyword evidence="2" id="KW-0472">Membrane</keyword>
<proteinExistence type="predicted"/>
<accession>A0A653IFE6</accession>
<evidence type="ECO:0000313" key="4">
    <source>
        <dbReference type="EMBL" id="VWX37875.1"/>
    </source>
</evidence>
<keyword evidence="2" id="KW-0812">Transmembrane</keyword>
<evidence type="ECO:0000313" key="5">
    <source>
        <dbReference type="Proteomes" id="UP000439752"/>
    </source>
</evidence>
<dbReference type="SMART" id="SM00530">
    <property type="entry name" value="HTH_XRE"/>
    <property type="match status" value="1"/>
</dbReference>
<dbReference type="PANTHER" id="PTHR34475:SF1">
    <property type="entry name" value="CYTOSKELETON PROTEIN RODZ"/>
    <property type="match status" value="1"/>
</dbReference>
<feature type="domain" description="HTH cro/C1-type" evidence="3">
    <location>
        <begin position="15"/>
        <end position="76"/>
    </location>
</feature>
<keyword evidence="5" id="KW-1185">Reference proteome</keyword>
<feature type="compositionally biased region" description="Basic and acidic residues" evidence="1">
    <location>
        <begin position="174"/>
        <end position="194"/>
    </location>
</feature>
<reference evidence="4 5" key="1">
    <citation type="submission" date="2019-10" db="EMBL/GenBank/DDBJ databases">
        <authorList>
            <person name="Karimi E."/>
        </authorList>
    </citation>
    <scope>NUCLEOTIDE SEQUENCE [LARGE SCALE GENOMIC DNA]</scope>
    <source>
        <strain evidence="4">Exiguobacterium sp. 9Y</strain>
    </source>
</reference>
<keyword evidence="2" id="KW-1133">Transmembrane helix</keyword>
<evidence type="ECO:0000259" key="3">
    <source>
        <dbReference type="SMART" id="SM00530"/>
    </source>
</evidence>
<dbReference type="AlphaFoldDB" id="A0A653IFE6"/>
<dbReference type="InterPro" id="IPR050400">
    <property type="entry name" value="Bact_Cytoskel_RodZ"/>
</dbReference>
<dbReference type="Gene3D" id="1.10.260.40">
    <property type="entry name" value="lambda repressor-like DNA-binding domains"/>
    <property type="match status" value="1"/>
</dbReference>
<sequence>MKMEGVLPMTELGTYLKEQRETLGVSLEQIQSTTKIQKRYIVAIEEGAYDQLPGAFYARAFIKTYAEALGLDVDEVFETYKRDLPEPEAQPVVELSRRATYSKSTAPKKSVAKRWIPNIIIILLIFAIGVALYYALQNFLDSSDKANTAAPKQSDVTIDEGDAPSQETDVPATEEPKEEPKEEVTEEPKEEVKKPLVAKTTSGQDITYEVPADKTMDVSISIKKDASPSPFVGVRDTSLEGEALAPDHINASDPNPVVVKDAKTDLIRIRIGSIKGIDKIVVNDQELKLNRSLLVQNIYLKKVATP</sequence>
<protein>
    <submittedName>
        <fullName evidence="4">Transcriptional regulator</fullName>
    </submittedName>
</protein>
<gene>
    <name evidence="4" type="ORF">EXIGUO9Y_360152</name>
</gene>
<dbReference type="PANTHER" id="PTHR34475">
    <property type="match status" value="1"/>
</dbReference>
<dbReference type="SUPFAM" id="SSF47413">
    <property type="entry name" value="lambda repressor-like DNA-binding domains"/>
    <property type="match status" value="1"/>
</dbReference>
<name>A0A653IFE6_9BACL</name>
<feature type="region of interest" description="Disordered" evidence="1">
    <location>
        <begin position="151"/>
        <end position="195"/>
    </location>
</feature>
<evidence type="ECO:0000256" key="2">
    <source>
        <dbReference type="SAM" id="Phobius"/>
    </source>
</evidence>
<evidence type="ECO:0000256" key="1">
    <source>
        <dbReference type="SAM" id="MobiDB-lite"/>
    </source>
</evidence>
<dbReference type="EMBL" id="CABWKQ010000030">
    <property type="protein sequence ID" value="VWX37875.1"/>
    <property type="molecule type" value="Genomic_DNA"/>
</dbReference>
<dbReference type="Proteomes" id="UP000439752">
    <property type="component" value="Unassembled WGS sequence"/>
</dbReference>
<dbReference type="GO" id="GO:0003677">
    <property type="term" value="F:DNA binding"/>
    <property type="evidence" value="ECO:0007669"/>
    <property type="project" value="InterPro"/>
</dbReference>
<dbReference type="InterPro" id="IPR001387">
    <property type="entry name" value="Cro/C1-type_HTH"/>
</dbReference>
<dbReference type="Pfam" id="PF13413">
    <property type="entry name" value="HTH_25"/>
    <property type="match status" value="1"/>
</dbReference>
<feature type="transmembrane region" description="Helical" evidence="2">
    <location>
        <begin position="115"/>
        <end position="136"/>
    </location>
</feature>
<dbReference type="InterPro" id="IPR010982">
    <property type="entry name" value="Lambda_DNA-bd_dom_sf"/>
</dbReference>
<organism evidence="4 5">
    <name type="scientific">Exiguobacterium oxidotolerans</name>
    <dbReference type="NCBI Taxonomy" id="223958"/>
    <lineage>
        <taxon>Bacteria</taxon>
        <taxon>Bacillati</taxon>
        <taxon>Bacillota</taxon>
        <taxon>Bacilli</taxon>
        <taxon>Bacillales</taxon>
        <taxon>Bacillales Family XII. Incertae Sedis</taxon>
        <taxon>Exiguobacterium</taxon>
    </lineage>
</organism>